<evidence type="ECO:0000256" key="3">
    <source>
        <dbReference type="ARBA" id="ARBA00022833"/>
    </source>
</evidence>
<name>A0A0H2RBP5_9AGAM</name>
<dbReference type="AlphaFoldDB" id="A0A0H2RBP5"/>
<dbReference type="EMBL" id="KQ086074">
    <property type="protein sequence ID" value="KLO08872.1"/>
    <property type="molecule type" value="Genomic_DNA"/>
</dbReference>
<protein>
    <recommendedName>
        <fullName evidence="4">MYND-type domain-containing protein</fullName>
    </recommendedName>
</protein>
<dbReference type="Proteomes" id="UP000053477">
    <property type="component" value="Unassembled WGS sequence"/>
</dbReference>
<dbReference type="SUPFAM" id="SSF144232">
    <property type="entry name" value="HIT/MYND zinc finger-like"/>
    <property type="match status" value="1"/>
</dbReference>
<dbReference type="InParanoid" id="A0A0H2RBP5"/>
<organism evidence="5 6">
    <name type="scientific">Schizopora paradoxa</name>
    <dbReference type="NCBI Taxonomy" id="27342"/>
    <lineage>
        <taxon>Eukaryota</taxon>
        <taxon>Fungi</taxon>
        <taxon>Dikarya</taxon>
        <taxon>Basidiomycota</taxon>
        <taxon>Agaricomycotina</taxon>
        <taxon>Agaricomycetes</taxon>
        <taxon>Hymenochaetales</taxon>
        <taxon>Schizoporaceae</taxon>
        <taxon>Schizopora</taxon>
    </lineage>
</organism>
<dbReference type="Pfam" id="PF01753">
    <property type="entry name" value="zf-MYND"/>
    <property type="match status" value="1"/>
</dbReference>
<sequence>MEQTNKEDSGSDTQACPICDAPAVNRCSRCASVYYCSQEHQKEVRYESPSNALIPKESGTKFTVDAILFPVDEDRPRIIQMGFTYKRQELVNSPGEYEDIHYFDSEYLRKYLKTPFLGNSFLFQQSSRGEPIPDGASLHIVHNDTFMQDGSKVNQCIRKLTNGMSVHVIDWRDNVIVLRKPKGRKPGLPSETVSNIEEQDMRYILNYFMGY</sequence>
<reference evidence="5 6" key="1">
    <citation type="submission" date="2015-04" db="EMBL/GenBank/DDBJ databases">
        <title>Complete genome sequence of Schizopora paradoxa KUC8140, a cosmopolitan wood degrader in East Asia.</title>
        <authorList>
            <consortium name="DOE Joint Genome Institute"/>
            <person name="Min B."/>
            <person name="Park H."/>
            <person name="Jang Y."/>
            <person name="Kim J.-J."/>
            <person name="Kim K.H."/>
            <person name="Pangilinan J."/>
            <person name="Lipzen A."/>
            <person name="Riley R."/>
            <person name="Grigoriev I.V."/>
            <person name="Spatafora J.W."/>
            <person name="Choi I.-G."/>
        </authorList>
    </citation>
    <scope>NUCLEOTIDE SEQUENCE [LARGE SCALE GENOMIC DNA]</scope>
    <source>
        <strain evidence="5 6">KUC8140</strain>
    </source>
</reference>
<evidence type="ECO:0000259" key="4">
    <source>
        <dbReference type="Pfam" id="PF01753"/>
    </source>
</evidence>
<keyword evidence="1" id="KW-0479">Metal-binding</keyword>
<feature type="domain" description="MYND-type" evidence="4">
    <location>
        <begin position="16"/>
        <end position="43"/>
    </location>
</feature>
<keyword evidence="2" id="KW-0863">Zinc-finger</keyword>
<proteinExistence type="predicted"/>
<evidence type="ECO:0000256" key="1">
    <source>
        <dbReference type="ARBA" id="ARBA00022723"/>
    </source>
</evidence>
<keyword evidence="6" id="KW-1185">Reference proteome</keyword>
<accession>A0A0H2RBP5</accession>
<dbReference type="Gene3D" id="6.10.140.2220">
    <property type="match status" value="1"/>
</dbReference>
<gene>
    <name evidence="5" type="ORF">SCHPADRAFT_834780</name>
</gene>
<evidence type="ECO:0000313" key="5">
    <source>
        <dbReference type="EMBL" id="KLO08872.1"/>
    </source>
</evidence>
<dbReference type="InterPro" id="IPR002893">
    <property type="entry name" value="Znf_MYND"/>
</dbReference>
<dbReference type="GO" id="GO:0008270">
    <property type="term" value="F:zinc ion binding"/>
    <property type="evidence" value="ECO:0007669"/>
    <property type="project" value="UniProtKB-KW"/>
</dbReference>
<evidence type="ECO:0000313" key="6">
    <source>
        <dbReference type="Proteomes" id="UP000053477"/>
    </source>
</evidence>
<keyword evidence="3" id="KW-0862">Zinc</keyword>
<dbReference type="OrthoDB" id="437457at2759"/>
<evidence type="ECO:0000256" key="2">
    <source>
        <dbReference type="ARBA" id="ARBA00022771"/>
    </source>
</evidence>